<dbReference type="OMA" id="LMDMMGM"/>
<dbReference type="Gene3D" id="1.25.40.10">
    <property type="entry name" value="Tetratricopeptide repeat domain"/>
    <property type="match status" value="1"/>
</dbReference>
<dbReference type="STRING" id="77044.A0A1S7ULF9"/>
<organism evidence="3">
    <name type="scientific">Rosellinia necatrix</name>
    <name type="common">White root-rot fungus</name>
    <dbReference type="NCBI Taxonomy" id="77044"/>
    <lineage>
        <taxon>Eukaryota</taxon>
        <taxon>Fungi</taxon>
        <taxon>Dikarya</taxon>
        <taxon>Ascomycota</taxon>
        <taxon>Pezizomycotina</taxon>
        <taxon>Sordariomycetes</taxon>
        <taxon>Xylariomycetidae</taxon>
        <taxon>Xylariales</taxon>
        <taxon>Xylariaceae</taxon>
        <taxon>Rosellinia</taxon>
    </lineage>
</organism>
<name>A0A1S7ULF9_ROSNE</name>
<keyword evidence="4" id="KW-1185">Reference proteome</keyword>
<dbReference type="GO" id="GO:0072380">
    <property type="term" value="C:TRC complex"/>
    <property type="evidence" value="ECO:0007669"/>
    <property type="project" value="TreeGrafter"/>
</dbReference>
<dbReference type="FunFam" id="1.25.40.10:FF:000272">
    <property type="entry name" value="DUF410 domain protein"/>
    <property type="match status" value="1"/>
</dbReference>
<dbReference type="PANTHER" id="PTHR12875:SF0">
    <property type="entry name" value="GOLGI TO ER TRAFFIC PROTEIN 4 HOMOLOG"/>
    <property type="match status" value="1"/>
</dbReference>
<accession>A0A1S7ULF9</accession>
<dbReference type="Proteomes" id="UP000054516">
    <property type="component" value="Unassembled WGS sequence"/>
</dbReference>
<feature type="region of interest" description="Disordered" evidence="2">
    <location>
        <begin position="311"/>
        <end position="338"/>
    </location>
</feature>
<dbReference type="PANTHER" id="PTHR12875">
    <property type="entry name" value="GOLGI TO ER TRAFFIC PROTEIN 4 HOMOLOG"/>
    <property type="match status" value="1"/>
</dbReference>
<dbReference type="InterPro" id="IPR007317">
    <property type="entry name" value="GET4"/>
</dbReference>
<evidence type="ECO:0000256" key="2">
    <source>
        <dbReference type="SAM" id="MobiDB-lite"/>
    </source>
</evidence>
<dbReference type="EMBL" id="DF977451">
    <property type="protein sequence ID" value="GAP84143.1"/>
    <property type="molecule type" value="Genomic_DNA"/>
</dbReference>
<gene>
    <name evidence="3" type="ORF">SAMD00023353_0600720</name>
</gene>
<proteinExistence type="inferred from homology"/>
<reference evidence="3" key="1">
    <citation type="submission" date="2016-03" db="EMBL/GenBank/DDBJ databases">
        <title>Draft genome sequence of Rosellinia necatrix.</title>
        <authorList>
            <person name="Kanematsu S."/>
        </authorList>
    </citation>
    <scope>NUCLEOTIDE SEQUENCE [LARGE SCALE GENOMIC DNA]</scope>
    <source>
        <strain evidence="3">W97</strain>
    </source>
</reference>
<dbReference type="GO" id="GO:0045048">
    <property type="term" value="P:protein insertion into ER membrane"/>
    <property type="evidence" value="ECO:0007669"/>
    <property type="project" value="InterPro"/>
</dbReference>
<dbReference type="InterPro" id="IPR011990">
    <property type="entry name" value="TPR-like_helical_dom_sf"/>
</dbReference>
<dbReference type="AlphaFoldDB" id="A0A1S7ULF9"/>
<dbReference type="Pfam" id="PF04190">
    <property type="entry name" value="GET4"/>
    <property type="match status" value="1"/>
</dbReference>
<evidence type="ECO:0000313" key="3">
    <source>
        <dbReference type="EMBL" id="GAP84143.1"/>
    </source>
</evidence>
<comment type="similarity">
    <text evidence="1">Belongs to the GET4 family.</text>
</comment>
<protein>
    <submittedName>
        <fullName evidence="3">Putative duf410 domain-containing protein</fullName>
    </submittedName>
</protein>
<evidence type="ECO:0000256" key="1">
    <source>
        <dbReference type="ARBA" id="ARBA00005351"/>
    </source>
</evidence>
<evidence type="ECO:0000313" key="4">
    <source>
        <dbReference type="Proteomes" id="UP000054516"/>
    </source>
</evidence>
<sequence>MSGAKGGDKIEKIIARLQERIGEGQFYEAQQQTRVVAARYIKATNWTAAVDILYNVAQSLLKAGQGGSGGDLCVLLIDTYKQAELKPDPTTKSKLLTCLRLFDSGEPTRKKYIGEIISWSSRFGEYPAGDPELHHVAGSLYAEEHDAYDAERHLILGTKDSAEVLARMEYEWFKEDEAHTAALYAGRAVLPYLITANVRAANTAYRVFASILNDDKHTQLGAQDVSSNNADLRVFPSIPLLNFLGLLLLAIQRGTPDLYRQLTAKYASHLKDLEMWNEALEIIAEMYFSIVKPRQSNPLMDMMSGFFGGGGAPGGGNSKKPAVKAPSSTTMPAAEGLD</sequence>
<dbReference type="OrthoDB" id="10252405at2759"/>